<organism evidence="6 7">
    <name type="scientific">Paragonimus westermani</name>
    <dbReference type="NCBI Taxonomy" id="34504"/>
    <lineage>
        <taxon>Eukaryota</taxon>
        <taxon>Metazoa</taxon>
        <taxon>Spiralia</taxon>
        <taxon>Lophotrochozoa</taxon>
        <taxon>Platyhelminthes</taxon>
        <taxon>Trematoda</taxon>
        <taxon>Digenea</taxon>
        <taxon>Plagiorchiida</taxon>
        <taxon>Troglotremata</taxon>
        <taxon>Troglotrematidae</taxon>
        <taxon>Paragonimus</taxon>
    </lineage>
</organism>
<dbReference type="AlphaFoldDB" id="A0A5J4NGY7"/>
<evidence type="ECO:0000256" key="3">
    <source>
        <dbReference type="ARBA" id="ARBA00023242"/>
    </source>
</evidence>
<dbReference type="PANTHER" id="PTHR12446">
    <property type="entry name" value="TESMIN/TSO1-RELATED"/>
    <property type="match status" value="1"/>
</dbReference>
<accession>A0A5J4NGY7</accession>
<evidence type="ECO:0000259" key="5">
    <source>
        <dbReference type="PROSITE" id="PS51634"/>
    </source>
</evidence>
<keyword evidence="7" id="KW-1185">Reference proteome</keyword>
<sequence>MSRPNHAEFGHTDSVARLGLSFLILFRSLLCWLSVVNSELSLYPLYQVGSFSRFCVDSFLVKRPLATSTTDASLNSQEQIKSARWDTDAPNSVDTNILIKPLAPQLSAGPFSLPPASTAYYPASSPQLLITTSTVKPTIPLLPRDDFKLSNQQQSSSVSAVLGRRCSCSRSCCLKLYCECFAAGVFCTDCSCISCYNLAEHEEFRRKAIMRIVTRKPDAFQSKIDRVHLCLFSTQLILLQTPVSTLVAVTANVPGASRTTVNVTRLVATFIDCCLFYRNRFVHIINYTEHVQFHVCLARYKARIRCSSRCRCQYCYNVDGENHTTPNPNAPRVTSQSSLQCVTHSTVFAGGEEKTPTDSPEESSESLCSAPGGGRLTPKPYVLRAVGDNLQPVSPAVSVCPSEENRKTLSSDVSVHSPDASNCSVHSSLSKEPLLPEPLAVNGANACSTERFTAPITSCVSLPNSPIATTTTAEHPALKTSVVKSAPTASDLGSMNEAAVSVPAAATTSNLLATWLALMSSVAPSPPVATVPFGTETLVLFNPPIIPAIPQLPSPAPANLCHPATSVYGACNSLSDSLDSNPPAATAEAQYTAEELATFDRILRQRKLQEQRSEFDQLPNADQNSRCNSDRRKSDPDTPQGCTVFKMDPDPPPPSQTAVTLHNVRF</sequence>
<comment type="caution">
    <text evidence="6">The sequence shown here is derived from an EMBL/GenBank/DDBJ whole genome shotgun (WGS) entry which is preliminary data.</text>
</comment>
<dbReference type="PANTHER" id="PTHR12446:SF34">
    <property type="entry name" value="PROTEIN LIN-54 HOMOLOG"/>
    <property type="match status" value="1"/>
</dbReference>
<dbReference type="SMART" id="SM01114">
    <property type="entry name" value="CXC"/>
    <property type="match status" value="1"/>
</dbReference>
<proteinExistence type="inferred from homology"/>
<evidence type="ECO:0000256" key="1">
    <source>
        <dbReference type="ARBA" id="ARBA00004123"/>
    </source>
</evidence>
<evidence type="ECO:0000313" key="6">
    <source>
        <dbReference type="EMBL" id="KAA3674762.1"/>
    </source>
</evidence>
<protein>
    <recommendedName>
        <fullName evidence="5">CRC domain-containing protein</fullName>
    </recommendedName>
</protein>
<feature type="region of interest" description="Disordered" evidence="4">
    <location>
        <begin position="350"/>
        <end position="371"/>
    </location>
</feature>
<dbReference type="GO" id="GO:0006355">
    <property type="term" value="P:regulation of DNA-templated transcription"/>
    <property type="evidence" value="ECO:0007669"/>
    <property type="project" value="TreeGrafter"/>
</dbReference>
<comment type="similarity">
    <text evidence="2">Belongs to the lin-54 family.</text>
</comment>
<dbReference type="InterPro" id="IPR033467">
    <property type="entry name" value="Tesmin/TSO1-like_CXC"/>
</dbReference>
<dbReference type="EMBL" id="QNGE01002933">
    <property type="protein sequence ID" value="KAA3674762.1"/>
    <property type="molecule type" value="Genomic_DNA"/>
</dbReference>
<feature type="domain" description="CRC" evidence="5">
    <location>
        <begin position="162"/>
        <end position="320"/>
    </location>
</feature>
<dbReference type="InterPro" id="IPR005172">
    <property type="entry name" value="CRC"/>
</dbReference>
<dbReference type="InterPro" id="IPR028307">
    <property type="entry name" value="Lin-54_fam"/>
</dbReference>
<feature type="region of interest" description="Disordered" evidence="4">
    <location>
        <begin position="610"/>
        <end position="656"/>
    </location>
</feature>
<evidence type="ECO:0000313" key="7">
    <source>
        <dbReference type="Proteomes" id="UP000324629"/>
    </source>
</evidence>
<evidence type="ECO:0000256" key="2">
    <source>
        <dbReference type="ARBA" id="ARBA00007267"/>
    </source>
</evidence>
<dbReference type="GO" id="GO:0005634">
    <property type="term" value="C:nucleus"/>
    <property type="evidence" value="ECO:0007669"/>
    <property type="project" value="UniProtKB-SubCell"/>
</dbReference>
<gene>
    <name evidence="6" type="ORF">DEA37_0012306</name>
</gene>
<dbReference type="PROSITE" id="PS51634">
    <property type="entry name" value="CRC"/>
    <property type="match status" value="1"/>
</dbReference>
<dbReference type="Proteomes" id="UP000324629">
    <property type="component" value="Unassembled WGS sequence"/>
</dbReference>
<name>A0A5J4NGY7_9TREM</name>
<evidence type="ECO:0000256" key="4">
    <source>
        <dbReference type="SAM" id="MobiDB-lite"/>
    </source>
</evidence>
<reference evidence="6 7" key="1">
    <citation type="journal article" date="2019" name="Gigascience">
        <title>Whole-genome sequence of the oriental lung fluke Paragonimus westermani.</title>
        <authorList>
            <person name="Oey H."/>
            <person name="Zakrzewski M."/>
            <person name="Narain K."/>
            <person name="Devi K.R."/>
            <person name="Agatsuma T."/>
            <person name="Nawaratna S."/>
            <person name="Gobert G.N."/>
            <person name="Jones M.K."/>
            <person name="Ragan M.A."/>
            <person name="McManus D.P."/>
            <person name="Krause L."/>
        </authorList>
    </citation>
    <scope>NUCLEOTIDE SEQUENCE [LARGE SCALE GENOMIC DNA]</scope>
    <source>
        <strain evidence="6 7">IND2009</strain>
    </source>
</reference>
<keyword evidence="3" id="KW-0539">Nucleus</keyword>
<dbReference type="Pfam" id="PF03638">
    <property type="entry name" value="TCR"/>
    <property type="match status" value="1"/>
</dbReference>
<comment type="subcellular location">
    <subcellularLocation>
        <location evidence="1">Nucleus</location>
    </subcellularLocation>
</comment>